<evidence type="ECO:0008006" key="2">
    <source>
        <dbReference type="Google" id="ProtNLM"/>
    </source>
</evidence>
<evidence type="ECO:0000313" key="1">
    <source>
        <dbReference type="EMBL" id="MPN01147.1"/>
    </source>
</evidence>
<protein>
    <recommendedName>
        <fullName evidence="2">Lipopolysaccharide biosynthesis protein RfbH</fullName>
    </recommendedName>
</protein>
<dbReference type="SUPFAM" id="SSF53383">
    <property type="entry name" value="PLP-dependent transferases"/>
    <property type="match status" value="1"/>
</dbReference>
<reference evidence="1" key="1">
    <citation type="submission" date="2019-08" db="EMBL/GenBank/DDBJ databases">
        <authorList>
            <person name="Kucharzyk K."/>
            <person name="Murdoch R.W."/>
            <person name="Higgins S."/>
            <person name="Loffler F."/>
        </authorList>
    </citation>
    <scope>NUCLEOTIDE SEQUENCE</scope>
</reference>
<comment type="caution">
    <text evidence="1">The sequence shown here is derived from an EMBL/GenBank/DDBJ whole genome shotgun (WGS) entry which is preliminary data.</text>
</comment>
<proteinExistence type="predicted"/>
<dbReference type="EMBL" id="VSSQ01047172">
    <property type="protein sequence ID" value="MPN01147.1"/>
    <property type="molecule type" value="Genomic_DNA"/>
</dbReference>
<dbReference type="InterPro" id="IPR015422">
    <property type="entry name" value="PyrdxlP-dep_Trfase_small"/>
</dbReference>
<gene>
    <name evidence="1" type="ORF">SDC9_148350</name>
</gene>
<organism evidence="1">
    <name type="scientific">bioreactor metagenome</name>
    <dbReference type="NCBI Taxonomy" id="1076179"/>
    <lineage>
        <taxon>unclassified sequences</taxon>
        <taxon>metagenomes</taxon>
        <taxon>ecological metagenomes</taxon>
    </lineage>
</organism>
<dbReference type="AlphaFoldDB" id="A0A645EHC0"/>
<dbReference type="InterPro" id="IPR015424">
    <property type="entry name" value="PyrdxlP-dep_Trfase"/>
</dbReference>
<sequence length="70" mass="8244">MLFAGNLIKHPCFDNMRLTKSGYRVSGTLENTDMIMNQTFWIGVYPGMTEEMVKYMVKVIREFTQRRIFG</sequence>
<name>A0A645EHC0_9ZZZZ</name>
<dbReference type="Gene3D" id="3.90.1150.10">
    <property type="entry name" value="Aspartate Aminotransferase, domain 1"/>
    <property type="match status" value="1"/>
</dbReference>
<accession>A0A645EHC0</accession>